<accession>A0A285CRU4</accession>
<dbReference type="RefSeq" id="WP_176504512.1">
    <property type="nucleotide sequence ID" value="NZ_OAOQ01000005.1"/>
</dbReference>
<organism evidence="1 2">
    <name type="scientific">Cereibacter ovatus</name>
    <dbReference type="NCBI Taxonomy" id="439529"/>
    <lineage>
        <taxon>Bacteria</taxon>
        <taxon>Pseudomonadati</taxon>
        <taxon>Pseudomonadota</taxon>
        <taxon>Alphaproteobacteria</taxon>
        <taxon>Rhodobacterales</taxon>
        <taxon>Paracoccaceae</taxon>
        <taxon>Cereibacter</taxon>
    </lineage>
</organism>
<dbReference type="Pfam" id="PF09684">
    <property type="entry name" value="Tail_P2_I"/>
    <property type="match status" value="1"/>
</dbReference>
<dbReference type="Proteomes" id="UP000219467">
    <property type="component" value="Unassembled WGS sequence"/>
</dbReference>
<proteinExistence type="predicted"/>
<evidence type="ECO:0000313" key="2">
    <source>
        <dbReference type="Proteomes" id="UP000219467"/>
    </source>
</evidence>
<keyword evidence="2" id="KW-1185">Reference proteome</keyword>
<dbReference type="AlphaFoldDB" id="A0A285CRU4"/>
<name>A0A285CRU4_9RHOB</name>
<dbReference type="InterPro" id="IPR006521">
    <property type="entry name" value="Tail_protein_I"/>
</dbReference>
<reference evidence="2" key="1">
    <citation type="submission" date="2017-08" db="EMBL/GenBank/DDBJ databases">
        <authorList>
            <person name="Varghese N."/>
            <person name="Submissions S."/>
        </authorList>
    </citation>
    <scope>NUCLEOTIDE SEQUENCE [LARGE SCALE GENOMIC DNA]</scope>
    <source>
        <strain evidence="2">JA234</strain>
    </source>
</reference>
<protein>
    <submittedName>
        <fullName evidence="1">Phage tail-like protein</fullName>
    </submittedName>
</protein>
<sequence>MQPAEIALLLPEIYRRDLTDGTVLDGLLHVMSALHGSLEQAIADPSVLVDPRRAPDRLVPVLAAWVGLGCYLRTDPGQDRPTPADLRELVAVAAALGRRGGSAATLRRLLETATGIDGFAIEESQDRPFHFRVLMPPAAQSRLDLVLHVIATEKPAFTTFELVSVLDADTNPGS</sequence>
<dbReference type="EMBL" id="OAOQ01000005">
    <property type="protein sequence ID" value="SNX70145.1"/>
    <property type="molecule type" value="Genomic_DNA"/>
</dbReference>
<evidence type="ECO:0000313" key="1">
    <source>
        <dbReference type="EMBL" id="SNX70145.1"/>
    </source>
</evidence>
<gene>
    <name evidence="1" type="ORF">SAMN05878503_10554</name>
</gene>